<dbReference type="EMBL" id="LGSR01000020">
    <property type="protein sequence ID" value="KOS19709.1"/>
    <property type="molecule type" value="Genomic_DNA"/>
</dbReference>
<dbReference type="PANTHER" id="PTHR24291:SF50">
    <property type="entry name" value="BIFUNCTIONAL ALBAFLAVENONE MONOOXYGENASE_TERPENE SYNTHASE"/>
    <property type="match status" value="1"/>
</dbReference>
<protein>
    <submittedName>
        <fullName evidence="8">Putative sterigmatocystin biosynthesis P450 monooxygenase</fullName>
    </submittedName>
</protein>
<keyword evidence="2 7" id="KW-0349">Heme</keyword>
<dbReference type="Proteomes" id="UP000053831">
    <property type="component" value="Unassembled WGS sequence"/>
</dbReference>
<dbReference type="STRING" id="150374.A0A0M9VUB7"/>
<accession>A0A0M9VUB7</accession>
<dbReference type="AlphaFoldDB" id="A0A0M9VUB7"/>
<comment type="similarity">
    <text evidence="1">Belongs to the cytochrome P450 family.</text>
</comment>
<keyword evidence="5 7" id="KW-0408">Iron</keyword>
<evidence type="ECO:0000256" key="1">
    <source>
        <dbReference type="ARBA" id="ARBA00010617"/>
    </source>
</evidence>
<keyword evidence="3 7" id="KW-0479">Metal-binding</keyword>
<name>A0A0M9VUB7_ESCWE</name>
<dbReference type="GO" id="GO:0004497">
    <property type="term" value="F:monooxygenase activity"/>
    <property type="evidence" value="ECO:0007669"/>
    <property type="project" value="UniProtKB-KW"/>
</dbReference>
<dbReference type="GO" id="GO:0016705">
    <property type="term" value="F:oxidoreductase activity, acting on paired donors, with incorporation or reduction of molecular oxygen"/>
    <property type="evidence" value="ECO:0007669"/>
    <property type="project" value="InterPro"/>
</dbReference>
<evidence type="ECO:0000256" key="2">
    <source>
        <dbReference type="ARBA" id="ARBA00022617"/>
    </source>
</evidence>
<evidence type="ECO:0000256" key="3">
    <source>
        <dbReference type="ARBA" id="ARBA00022723"/>
    </source>
</evidence>
<dbReference type="InterPro" id="IPR001128">
    <property type="entry name" value="Cyt_P450"/>
</dbReference>
<dbReference type="Pfam" id="PF00067">
    <property type="entry name" value="p450"/>
    <property type="match status" value="1"/>
</dbReference>
<proteinExistence type="inferred from homology"/>
<organism evidence="8 9">
    <name type="scientific">Escovopsis weberi</name>
    <dbReference type="NCBI Taxonomy" id="150374"/>
    <lineage>
        <taxon>Eukaryota</taxon>
        <taxon>Fungi</taxon>
        <taxon>Dikarya</taxon>
        <taxon>Ascomycota</taxon>
        <taxon>Pezizomycotina</taxon>
        <taxon>Sordariomycetes</taxon>
        <taxon>Hypocreomycetidae</taxon>
        <taxon>Hypocreales</taxon>
        <taxon>Hypocreaceae</taxon>
        <taxon>Escovopsis</taxon>
    </lineage>
</organism>
<evidence type="ECO:0000313" key="8">
    <source>
        <dbReference type="EMBL" id="KOS19709.1"/>
    </source>
</evidence>
<keyword evidence="4" id="KW-0560">Oxidoreductase</keyword>
<feature type="binding site" description="axial binding residue" evidence="7">
    <location>
        <position position="456"/>
    </location>
    <ligand>
        <name>heme</name>
        <dbReference type="ChEBI" id="CHEBI:30413"/>
    </ligand>
    <ligandPart>
        <name>Fe</name>
        <dbReference type="ChEBI" id="CHEBI:18248"/>
    </ligandPart>
</feature>
<evidence type="ECO:0000256" key="7">
    <source>
        <dbReference type="PIRSR" id="PIRSR602401-1"/>
    </source>
</evidence>
<gene>
    <name evidence="8" type="ORF">ESCO_000088</name>
</gene>
<reference evidence="8 9" key="1">
    <citation type="submission" date="2015-07" db="EMBL/GenBank/DDBJ databases">
        <title>The genome of the fungus Escovopsis weberi, a specialized disease agent of ant agriculture.</title>
        <authorList>
            <person name="de Man T.J."/>
            <person name="Stajich J.E."/>
            <person name="Kubicek C.P."/>
            <person name="Chenthamara K."/>
            <person name="Atanasova L."/>
            <person name="Druzhinina I.S."/>
            <person name="Birnbaum S."/>
            <person name="Barribeau S.M."/>
            <person name="Teiling C."/>
            <person name="Suen G."/>
            <person name="Currie C."/>
            <person name="Gerardo N.M."/>
        </authorList>
    </citation>
    <scope>NUCLEOTIDE SEQUENCE [LARGE SCALE GENOMIC DNA]</scope>
</reference>
<comment type="cofactor">
    <cofactor evidence="7">
        <name>heme</name>
        <dbReference type="ChEBI" id="CHEBI:30413"/>
    </cofactor>
</comment>
<dbReference type="PANTHER" id="PTHR24291">
    <property type="entry name" value="CYTOCHROME P450 FAMILY 4"/>
    <property type="match status" value="1"/>
</dbReference>
<keyword evidence="6 8" id="KW-0503">Monooxygenase</keyword>
<sequence>MPAVNAVAGLILCLAILSYGAFRFISKRRFYHAKPGPPHSLLWGHMGIMRDIMAKMPPNMHIQAIFTEIAHTYGLEEIFYLDLWPIGLEIVVLNGPILSEQASVIKRYPQHPFASGFLEALVGPNALAATNGPLWKKLHRAVVPACSWSNVHSMTRSIVDETKVFCEILGSKAASGEAFPLEGLGGQLIFDIVGRVILDIPLYAQTTGSEYLDDIRGIVQVAEASMEPKNMLNPISRMRIWWKKWYIASRLDPRISDMIRTRSAALARGGKSQVSTAKACSILNLLVEDLQKDNKADLTETLTTRQCDLIITNTLTAHLQFLFMLLSMAPQVVEEIRREHATVLGNDLQQALDCIVETPELLQNLTYTEAACKEALRLFPVGVSPKDAGKGGTLTLEGEVFPVGDGRIIFLNGQDLHYNPRYFPEPTRFRPERWLDAETKVPRGYFRTFATGPRTCAGQNMAYSIYKIVLLLTLSKFDFECYDCRPNAEPRTCHTDLDTVFGDRIFQKWAVEAKPRGGMMMTVKERVSESKG</sequence>
<dbReference type="GO" id="GO:0020037">
    <property type="term" value="F:heme binding"/>
    <property type="evidence" value="ECO:0007669"/>
    <property type="project" value="InterPro"/>
</dbReference>
<dbReference type="Gene3D" id="1.10.630.10">
    <property type="entry name" value="Cytochrome P450"/>
    <property type="match status" value="1"/>
</dbReference>
<dbReference type="OrthoDB" id="10029320at2759"/>
<dbReference type="SUPFAM" id="SSF48264">
    <property type="entry name" value="Cytochrome P450"/>
    <property type="match status" value="1"/>
</dbReference>
<evidence type="ECO:0000256" key="6">
    <source>
        <dbReference type="ARBA" id="ARBA00023033"/>
    </source>
</evidence>
<dbReference type="InterPro" id="IPR050196">
    <property type="entry name" value="Cytochrome_P450_Monoox"/>
</dbReference>
<evidence type="ECO:0000313" key="9">
    <source>
        <dbReference type="Proteomes" id="UP000053831"/>
    </source>
</evidence>
<evidence type="ECO:0000256" key="4">
    <source>
        <dbReference type="ARBA" id="ARBA00023002"/>
    </source>
</evidence>
<keyword evidence="9" id="KW-1185">Reference proteome</keyword>
<dbReference type="InterPro" id="IPR036396">
    <property type="entry name" value="Cyt_P450_sf"/>
</dbReference>
<comment type="caution">
    <text evidence="8">The sequence shown here is derived from an EMBL/GenBank/DDBJ whole genome shotgun (WGS) entry which is preliminary data.</text>
</comment>
<dbReference type="InterPro" id="IPR002401">
    <property type="entry name" value="Cyt_P450_E_grp-I"/>
</dbReference>
<dbReference type="GO" id="GO:0005506">
    <property type="term" value="F:iron ion binding"/>
    <property type="evidence" value="ECO:0007669"/>
    <property type="project" value="InterPro"/>
</dbReference>
<dbReference type="PRINTS" id="PR00463">
    <property type="entry name" value="EP450I"/>
</dbReference>
<evidence type="ECO:0000256" key="5">
    <source>
        <dbReference type="ARBA" id="ARBA00023004"/>
    </source>
</evidence>